<reference evidence="2" key="1">
    <citation type="journal article" date="2023" name="Mol. Phylogenet. Evol.">
        <title>Genome-scale phylogeny and comparative genomics of the fungal order Sordariales.</title>
        <authorList>
            <person name="Hensen N."/>
            <person name="Bonometti L."/>
            <person name="Westerberg I."/>
            <person name="Brannstrom I.O."/>
            <person name="Guillou S."/>
            <person name="Cros-Aarteil S."/>
            <person name="Calhoun S."/>
            <person name="Haridas S."/>
            <person name="Kuo A."/>
            <person name="Mondo S."/>
            <person name="Pangilinan J."/>
            <person name="Riley R."/>
            <person name="LaButti K."/>
            <person name="Andreopoulos B."/>
            <person name="Lipzen A."/>
            <person name="Chen C."/>
            <person name="Yan M."/>
            <person name="Daum C."/>
            <person name="Ng V."/>
            <person name="Clum A."/>
            <person name="Steindorff A."/>
            <person name="Ohm R.A."/>
            <person name="Martin F."/>
            <person name="Silar P."/>
            <person name="Natvig D.O."/>
            <person name="Lalanne C."/>
            <person name="Gautier V."/>
            <person name="Ament-Velasquez S.L."/>
            <person name="Kruys A."/>
            <person name="Hutchinson M.I."/>
            <person name="Powell A.J."/>
            <person name="Barry K."/>
            <person name="Miller A.N."/>
            <person name="Grigoriev I.V."/>
            <person name="Debuchy R."/>
            <person name="Gladieux P."/>
            <person name="Hiltunen Thoren M."/>
            <person name="Johannesson H."/>
        </authorList>
    </citation>
    <scope>NUCLEOTIDE SEQUENCE</scope>
    <source>
        <strain evidence="2">PSN293</strain>
    </source>
</reference>
<dbReference type="Proteomes" id="UP001301769">
    <property type="component" value="Unassembled WGS sequence"/>
</dbReference>
<feature type="transmembrane region" description="Helical" evidence="1">
    <location>
        <begin position="21"/>
        <end position="49"/>
    </location>
</feature>
<evidence type="ECO:0000313" key="2">
    <source>
        <dbReference type="EMBL" id="KAK4218290.1"/>
    </source>
</evidence>
<proteinExistence type="predicted"/>
<name>A0AAN7BEP3_9PEZI</name>
<evidence type="ECO:0000256" key="1">
    <source>
        <dbReference type="SAM" id="Phobius"/>
    </source>
</evidence>
<sequence length="219" mass="24984">MTSSSKRRERDDERGSSTIADAIRFVVVALLFLVQIVLPTIFIAGSALLSRGGGPVEYMVAIQDHPSPDDEVNWYGWATYWCSHEYECKGIWDHGKRPNSEYIVSEKIDRIRVGDSNDLRWQYRRTMVDVDQGKWAVEEFRHVKDLSALINSPKFEDFGHLNVEADKKIQYQAHGLNQKNRVISKLMEGNSWKPIDSDALPPVLEDPWKTGGGLEHGLK</sequence>
<keyword evidence="1" id="KW-1133">Transmembrane helix</keyword>
<protein>
    <submittedName>
        <fullName evidence="2">Uncharacterized protein</fullName>
    </submittedName>
</protein>
<evidence type="ECO:0000313" key="3">
    <source>
        <dbReference type="Proteomes" id="UP001301769"/>
    </source>
</evidence>
<keyword evidence="1" id="KW-0812">Transmembrane</keyword>
<reference evidence="2" key="2">
    <citation type="submission" date="2023-05" db="EMBL/GenBank/DDBJ databases">
        <authorList>
            <consortium name="Lawrence Berkeley National Laboratory"/>
            <person name="Steindorff A."/>
            <person name="Hensen N."/>
            <person name="Bonometti L."/>
            <person name="Westerberg I."/>
            <person name="Brannstrom I.O."/>
            <person name="Guillou S."/>
            <person name="Cros-Aarteil S."/>
            <person name="Calhoun S."/>
            <person name="Haridas S."/>
            <person name="Kuo A."/>
            <person name="Mondo S."/>
            <person name="Pangilinan J."/>
            <person name="Riley R."/>
            <person name="Labutti K."/>
            <person name="Andreopoulos B."/>
            <person name="Lipzen A."/>
            <person name="Chen C."/>
            <person name="Yanf M."/>
            <person name="Daum C."/>
            <person name="Ng V."/>
            <person name="Clum A."/>
            <person name="Ohm R."/>
            <person name="Martin F."/>
            <person name="Silar P."/>
            <person name="Natvig D."/>
            <person name="Lalanne C."/>
            <person name="Gautier V."/>
            <person name="Ament-Velasquez S.L."/>
            <person name="Kruys A."/>
            <person name="Hutchinson M.I."/>
            <person name="Powell A.J."/>
            <person name="Barry K."/>
            <person name="Miller A.N."/>
            <person name="Grigoriev I.V."/>
            <person name="Debuchy R."/>
            <person name="Gladieux P."/>
            <person name="Thoren M.H."/>
            <person name="Johannesson H."/>
        </authorList>
    </citation>
    <scope>NUCLEOTIDE SEQUENCE</scope>
    <source>
        <strain evidence="2">PSN293</strain>
    </source>
</reference>
<keyword evidence="3" id="KW-1185">Reference proteome</keyword>
<organism evidence="2 3">
    <name type="scientific">Rhypophila decipiens</name>
    <dbReference type="NCBI Taxonomy" id="261697"/>
    <lineage>
        <taxon>Eukaryota</taxon>
        <taxon>Fungi</taxon>
        <taxon>Dikarya</taxon>
        <taxon>Ascomycota</taxon>
        <taxon>Pezizomycotina</taxon>
        <taxon>Sordariomycetes</taxon>
        <taxon>Sordariomycetidae</taxon>
        <taxon>Sordariales</taxon>
        <taxon>Naviculisporaceae</taxon>
        <taxon>Rhypophila</taxon>
    </lineage>
</organism>
<comment type="caution">
    <text evidence="2">The sequence shown here is derived from an EMBL/GenBank/DDBJ whole genome shotgun (WGS) entry which is preliminary data.</text>
</comment>
<gene>
    <name evidence="2" type="ORF">QBC37DRAFT_369236</name>
</gene>
<dbReference type="AlphaFoldDB" id="A0AAN7BEP3"/>
<dbReference type="EMBL" id="MU858054">
    <property type="protein sequence ID" value="KAK4218290.1"/>
    <property type="molecule type" value="Genomic_DNA"/>
</dbReference>
<accession>A0AAN7BEP3</accession>
<keyword evidence="1" id="KW-0472">Membrane</keyword>